<comment type="subcellular location">
    <subcellularLocation>
        <location evidence="1">Nucleus</location>
    </subcellularLocation>
</comment>
<evidence type="ECO:0000256" key="3">
    <source>
        <dbReference type="ARBA" id="ARBA00022801"/>
    </source>
</evidence>
<dbReference type="InterPro" id="IPR050496">
    <property type="entry name" value="SNF2_RAD54_helicase_repair"/>
</dbReference>
<reference evidence="15" key="1">
    <citation type="submission" date="2025-08" db="UniProtKB">
        <authorList>
            <consortium name="RefSeq"/>
        </authorList>
    </citation>
    <scope>IDENTIFICATION</scope>
</reference>
<dbReference type="PANTHER" id="PTHR45629">
    <property type="entry name" value="SNF2/RAD54 FAMILY MEMBER"/>
    <property type="match status" value="1"/>
</dbReference>
<dbReference type="RefSeq" id="XP_013769017.1">
    <property type="nucleotide sequence ID" value="XM_013913563.1"/>
</dbReference>
<feature type="compositionally biased region" description="Basic residues" evidence="11">
    <location>
        <begin position="1153"/>
        <end position="1163"/>
    </location>
</feature>
<dbReference type="PROSITE" id="PS51194">
    <property type="entry name" value="HELICASE_CTER"/>
    <property type="match status" value="1"/>
</dbReference>
<dbReference type="GeneID" id="102208638"/>
<keyword evidence="5" id="KW-0067">ATP-binding</keyword>
<keyword evidence="14" id="KW-1185">Reference proteome</keyword>
<dbReference type="Proteomes" id="UP000695023">
    <property type="component" value="Unplaced"/>
</dbReference>
<keyword evidence="10" id="KW-0175">Coiled coil</keyword>
<feature type="compositionally biased region" description="Low complexity" evidence="11">
    <location>
        <begin position="11"/>
        <end position="22"/>
    </location>
</feature>
<dbReference type="GO" id="GO:0005634">
    <property type="term" value="C:nucleus"/>
    <property type="evidence" value="ECO:0007669"/>
    <property type="project" value="UniProtKB-SubCell"/>
</dbReference>
<evidence type="ECO:0000256" key="8">
    <source>
        <dbReference type="ARBA" id="ARBA00076356"/>
    </source>
</evidence>
<sequence>MPVDGTEDQVPSSLSSPASAALTPGGTEEDGATGGSAVCTFPENSQAPEAAAAYPANTGPGEGNSAGKRSGALLQIDRQRIQAASASSGADELQGLGVAVYDQHILEQGVLQQVDEAIQEASQAAVKAEAEKEYQSVLDDVRSVTASLKHINKIIEQLSPYAASSKDISRKIESVKRQKENKEKQLKKVRAKQKRLQAILGGEDTQRVEFEFLAEDDGEEEAGPSTLGSMLMPSQETEWEELIRKGHMTPFGTRIQQKEVKKEPRKLMLAENSAFDQYLADQAKLATERKRVPLLKKKKSSGVGTGGDSREKTKRTVSSSKDKKLRKRMRKLQVTALKAHPKARPKAEPQLQKQRRKRHTEGEETDSEGSEYLPSDEGIDPDQEEREAMEEGFGDDDEEYELKPYKRKTEGKGRKKVKKSDSEEEYHPESTDEEDDDKGKPKKYKDDGDVEYYRQRIRRWKRQRLREREEKRERGEELTDDSDAEFDEGFKVPGFLWKKLYKYQQTGVRWMWELHCQQAGGILGDEMGLGKTIQVISFLAGLSYSKLRTRGSNYRYAGLGPTVIVCPATVMHQWVKEFHTWWPLFRVAVLHETGSFTSNKEKLIPEIAACHGILITSYSAVRNMQETLQLYDWHYIILDEGHKIRNPNAGVTVACKQFRTPHRFILSGSPMQNNLKELWSLFDFVFPGKLGTLPVFMEQFSVPITMGGYSNASPVQVQTAFKCACVLRDTINPYLLRRMKADVKANLSLPDKNEQVLFCRLTAEQRQVYQSFLDSKEVYQILNGDMQVFSGLIALRKICNHPDLFSGGPRILRGIPEDQLTEEEHFGFWKRSGKLIVVESLLRLWFRQDHRVLLFTQSRQMLDILEVFVRENNYSYLKMDGTTTISSRQPLIARYNEDKSIFIFLLTTKVGGLGVNLTGANRVIIYDPDWNPSTDTQARERAWRIGQKQQVTIYRLLTAGTIEEKIYHRQIFKQFLTNRVLKDPKQRRFFKSNDIYELFTLADPDGGQGTETSAIFAGTGSDIKVPKKPEKPKPSHKVNHSSHAHKHSSATFINTGTDSTHTPALRAGSTSPCSKNSQGKQNVPIDSPSTNQDAVDIAPAGQNKNSDCDAAKPDTNTSNSASFHQHRDKNSARTSPQKHREKRKHCDSGDLNKRKHKKHKRSRDARFEGHRISHLVKKRTFKKSESEDNAAEDQKKSDDYVLAKLFKKSGIHSVMQHDTIIESSNPDYVLVEAEANKVAQDALKALKISRQQCRLRFKTPPAPAKYVVSH</sequence>
<dbReference type="SUPFAM" id="SSF52540">
    <property type="entry name" value="P-loop containing nucleoside triphosphate hydrolases"/>
    <property type="match status" value="2"/>
</dbReference>
<dbReference type="PANTHER" id="PTHR45629:SF7">
    <property type="entry name" value="DNA EXCISION REPAIR PROTEIN ERCC-6-RELATED"/>
    <property type="match status" value="1"/>
</dbReference>
<evidence type="ECO:0000256" key="2">
    <source>
        <dbReference type="ARBA" id="ARBA00022741"/>
    </source>
</evidence>
<feature type="compositionally biased region" description="Basic and acidic residues" evidence="11">
    <location>
        <begin position="419"/>
        <end position="430"/>
    </location>
</feature>
<dbReference type="GO" id="GO:0006283">
    <property type="term" value="P:transcription-coupled nucleotide-excision repair"/>
    <property type="evidence" value="ECO:0007669"/>
    <property type="project" value="TreeGrafter"/>
</dbReference>
<dbReference type="InterPro" id="IPR001650">
    <property type="entry name" value="Helicase_C-like"/>
</dbReference>
<dbReference type="PROSITE" id="PS51192">
    <property type="entry name" value="HELICASE_ATP_BIND_1"/>
    <property type="match status" value="1"/>
</dbReference>
<organism evidence="14 15">
    <name type="scientific">Pundamilia nyererei</name>
    <dbReference type="NCBI Taxonomy" id="303518"/>
    <lineage>
        <taxon>Eukaryota</taxon>
        <taxon>Metazoa</taxon>
        <taxon>Chordata</taxon>
        <taxon>Craniata</taxon>
        <taxon>Vertebrata</taxon>
        <taxon>Euteleostomi</taxon>
        <taxon>Actinopterygii</taxon>
        <taxon>Neopterygii</taxon>
        <taxon>Teleostei</taxon>
        <taxon>Neoteleostei</taxon>
        <taxon>Acanthomorphata</taxon>
        <taxon>Ovalentaria</taxon>
        <taxon>Cichlomorphae</taxon>
        <taxon>Cichliformes</taxon>
        <taxon>Cichlidae</taxon>
        <taxon>African cichlids</taxon>
        <taxon>Pseudocrenilabrinae</taxon>
        <taxon>Haplochromini</taxon>
        <taxon>Pundamilia</taxon>
    </lineage>
</organism>
<evidence type="ECO:0000259" key="12">
    <source>
        <dbReference type="PROSITE" id="PS51192"/>
    </source>
</evidence>
<feature type="domain" description="Helicase ATP-binding" evidence="12">
    <location>
        <begin position="512"/>
        <end position="688"/>
    </location>
</feature>
<dbReference type="CDD" id="cd18793">
    <property type="entry name" value="SF2_C_SNF"/>
    <property type="match status" value="1"/>
</dbReference>
<feature type="coiled-coil region" evidence="10">
    <location>
        <begin position="165"/>
        <end position="199"/>
    </location>
</feature>
<dbReference type="CTD" id="2074"/>
<dbReference type="GO" id="GO:0005524">
    <property type="term" value="F:ATP binding"/>
    <property type="evidence" value="ECO:0007669"/>
    <property type="project" value="UniProtKB-KW"/>
</dbReference>
<evidence type="ECO:0000256" key="6">
    <source>
        <dbReference type="ARBA" id="ARBA00023242"/>
    </source>
</evidence>
<feature type="region of interest" description="Disordered" evidence="11">
    <location>
        <begin position="287"/>
        <end position="447"/>
    </location>
</feature>
<dbReference type="InterPro" id="IPR000330">
    <property type="entry name" value="SNF2_N"/>
</dbReference>
<name>A0A9Y6MA91_9CICH</name>
<dbReference type="InterPro" id="IPR059240">
    <property type="entry name" value="cc_ERCC-6_N"/>
</dbReference>
<keyword evidence="6" id="KW-0539">Nucleus</keyword>
<evidence type="ECO:0000313" key="14">
    <source>
        <dbReference type="Proteomes" id="UP000695023"/>
    </source>
</evidence>
<evidence type="ECO:0000256" key="4">
    <source>
        <dbReference type="ARBA" id="ARBA00022806"/>
    </source>
</evidence>
<dbReference type="AlphaFoldDB" id="A0A9Y6MA91"/>
<dbReference type="GO" id="GO:0008094">
    <property type="term" value="F:ATP-dependent activity, acting on DNA"/>
    <property type="evidence" value="ECO:0007669"/>
    <property type="project" value="TreeGrafter"/>
</dbReference>
<feature type="compositionally biased region" description="Basic and acidic residues" evidence="11">
    <location>
        <begin position="401"/>
        <end position="412"/>
    </location>
</feature>
<proteinExistence type="predicted"/>
<evidence type="ECO:0000313" key="15">
    <source>
        <dbReference type="RefSeq" id="XP_013769017.1"/>
    </source>
</evidence>
<dbReference type="InterPro" id="IPR049730">
    <property type="entry name" value="SNF2/RAD54-like_C"/>
</dbReference>
<feature type="compositionally biased region" description="Basic residues" evidence="11">
    <location>
        <begin position="1034"/>
        <end position="1048"/>
    </location>
</feature>
<keyword evidence="3" id="KW-0378">Hydrolase</keyword>
<evidence type="ECO:0000256" key="10">
    <source>
        <dbReference type="SAM" id="Coils"/>
    </source>
</evidence>
<feature type="domain" description="Helicase C-terminal" evidence="13">
    <location>
        <begin position="837"/>
        <end position="996"/>
    </location>
</feature>
<dbReference type="GO" id="GO:0004386">
    <property type="term" value="F:helicase activity"/>
    <property type="evidence" value="ECO:0007669"/>
    <property type="project" value="UniProtKB-KW"/>
</dbReference>
<dbReference type="Gene3D" id="3.40.50.300">
    <property type="entry name" value="P-loop containing nucleotide triphosphate hydrolases"/>
    <property type="match status" value="1"/>
</dbReference>
<evidence type="ECO:0000259" key="13">
    <source>
        <dbReference type="PROSITE" id="PS51194"/>
    </source>
</evidence>
<evidence type="ECO:0000256" key="9">
    <source>
        <dbReference type="ARBA" id="ARBA00079118"/>
    </source>
</evidence>
<dbReference type="Gene3D" id="3.40.50.10810">
    <property type="entry name" value="Tandem AAA-ATPase domain"/>
    <property type="match status" value="1"/>
</dbReference>
<feature type="region of interest" description="Disordered" evidence="11">
    <location>
        <begin position="1009"/>
        <end position="1195"/>
    </location>
</feature>
<feature type="region of interest" description="Disordered" evidence="11">
    <location>
        <begin position="1"/>
        <end position="71"/>
    </location>
</feature>
<evidence type="ECO:0000256" key="7">
    <source>
        <dbReference type="ARBA" id="ARBA00071998"/>
    </source>
</evidence>
<keyword evidence="4" id="KW-0347">Helicase</keyword>
<accession>A0A9Y6MA91</accession>
<dbReference type="InterPro" id="IPR027417">
    <property type="entry name" value="P-loop_NTPase"/>
</dbReference>
<dbReference type="CDD" id="cd18000">
    <property type="entry name" value="DEXHc_ERCC6"/>
    <property type="match status" value="1"/>
</dbReference>
<dbReference type="Pfam" id="PF00271">
    <property type="entry name" value="Helicase_C"/>
    <property type="match status" value="1"/>
</dbReference>
<feature type="compositionally biased region" description="Polar residues" evidence="11">
    <location>
        <begin position="1051"/>
        <end position="1081"/>
    </location>
</feature>
<feature type="compositionally biased region" description="Polar residues" evidence="11">
    <location>
        <begin position="1114"/>
        <end position="1123"/>
    </location>
</feature>
<protein>
    <recommendedName>
        <fullName evidence="7">DNA excision repair protein ERCC-6</fullName>
    </recommendedName>
    <alternativeName>
        <fullName evidence="8">ATP-dependent helicase ERCC6</fullName>
    </alternativeName>
    <alternativeName>
        <fullName evidence="9">Cockayne syndrome protein CSB</fullName>
    </alternativeName>
</protein>
<dbReference type="GO" id="GO:0016787">
    <property type="term" value="F:hydrolase activity"/>
    <property type="evidence" value="ECO:0007669"/>
    <property type="project" value="UniProtKB-KW"/>
</dbReference>
<evidence type="ECO:0000256" key="11">
    <source>
        <dbReference type="SAM" id="MobiDB-lite"/>
    </source>
</evidence>
<dbReference type="FunFam" id="3.40.50.300:FF:000863">
    <property type="entry name" value="DNA excision repair protein ERCC-6"/>
    <property type="match status" value="1"/>
</dbReference>
<evidence type="ECO:0000256" key="1">
    <source>
        <dbReference type="ARBA" id="ARBA00004123"/>
    </source>
</evidence>
<dbReference type="SMART" id="SM00490">
    <property type="entry name" value="HELICc"/>
    <property type="match status" value="1"/>
</dbReference>
<gene>
    <name evidence="15" type="primary">ercc6</name>
</gene>
<dbReference type="InterPro" id="IPR014001">
    <property type="entry name" value="Helicase_ATP-bd"/>
</dbReference>
<dbReference type="CDD" id="cd21397">
    <property type="entry name" value="cc_ERCC-6_N"/>
    <property type="match status" value="1"/>
</dbReference>
<feature type="compositionally biased region" description="Basic and acidic residues" evidence="11">
    <location>
        <begin position="1024"/>
        <end position="1033"/>
    </location>
</feature>
<dbReference type="InterPro" id="IPR038718">
    <property type="entry name" value="SNF2-like_sf"/>
</dbReference>
<feature type="compositionally biased region" description="Acidic residues" evidence="11">
    <location>
        <begin position="377"/>
        <end position="400"/>
    </location>
</feature>
<evidence type="ECO:0000256" key="5">
    <source>
        <dbReference type="ARBA" id="ARBA00022840"/>
    </source>
</evidence>
<dbReference type="SMART" id="SM00487">
    <property type="entry name" value="DEXDc"/>
    <property type="match status" value="1"/>
</dbReference>
<feature type="compositionally biased region" description="Low complexity" evidence="11">
    <location>
        <begin position="47"/>
        <end position="56"/>
    </location>
</feature>
<keyword evidence="2" id="KW-0547">Nucleotide-binding</keyword>
<feature type="compositionally biased region" description="Basic residues" evidence="11">
    <location>
        <begin position="1172"/>
        <end position="1181"/>
    </location>
</feature>
<feature type="compositionally biased region" description="Basic and acidic residues" evidence="11">
    <location>
        <begin position="1182"/>
        <end position="1195"/>
    </location>
</feature>
<dbReference type="FunFam" id="3.40.50.10810:FF:000042">
    <property type="entry name" value="SNF2 family helicase-like protein"/>
    <property type="match status" value="1"/>
</dbReference>
<dbReference type="Pfam" id="PF00176">
    <property type="entry name" value="SNF2-rel_dom"/>
    <property type="match status" value="1"/>
</dbReference>